<feature type="active site" description="Nucleophile" evidence="4">
    <location>
        <position position="41"/>
    </location>
</feature>
<dbReference type="InterPro" id="IPR050301">
    <property type="entry name" value="NTE"/>
</dbReference>
<comment type="caution">
    <text evidence="4">Lacks conserved residue(s) required for the propagation of feature annotation.</text>
</comment>
<reference evidence="6 7" key="1">
    <citation type="submission" date="2020-12" db="EMBL/GenBank/DDBJ databases">
        <title>WGS of Thermoactinomyces spp.</title>
        <authorList>
            <person name="Cheng K."/>
        </authorList>
    </citation>
    <scope>NUCLEOTIDE SEQUENCE [LARGE SCALE GENOMIC DNA]</scope>
    <source>
        <strain evidence="7">CICC 10671\DSM 43846</strain>
    </source>
</reference>
<evidence type="ECO:0000259" key="5">
    <source>
        <dbReference type="PROSITE" id="PS51635"/>
    </source>
</evidence>
<dbReference type="PROSITE" id="PS51635">
    <property type="entry name" value="PNPLA"/>
    <property type="match status" value="1"/>
</dbReference>
<dbReference type="InterPro" id="IPR016035">
    <property type="entry name" value="Acyl_Trfase/lysoPLipase"/>
</dbReference>
<dbReference type="AlphaFoldDB" id="A0A8I1DBE4"/>
<gene>
    <name evidence="6" type="ORF">I8U20_02960</name>
</gene>
<feature type="short sequence motif" description="GXSXG" evidence="4">
    <location>
        <begin position="39"/>
        <end position="43"/>
    </location>
</feature>
<dbReference type="Proteomes" id="UP000633619">
    <property type="component" value="Unassembled WGS sequence"/>
</dbReference>
<dbReference type="InterPro" id="IPR002641">
    <property type="entry name" value="PNPLA_dom"/>
</dbReference>
<dbReference type="PANTHER" id="PTHR14226:SF76">
    <property type="entry name" value="NTE FAMILY PROTEIN RSSA"/>
    <property type="match status" value="1"/>
</dbReference>
<sequence>MTRPKIGLALSSGGARGFAHLGVLKVLKEEGIPVDCVAGSSMGSIMAVLLANGLDLNLCEKLACSLKRKYWLDFTVPRKGFVPGEKVKALIRLLAHHKTLEELQIPTAIVATDLVTGEPVVFTEGPVDQAVRASISIPGIFEPVIRGDQVLVDGGVADRLPVSVVRKLGADFVIAVDVIPRAPQAEIRNIFDVITQTLIIMEKQITGQKRSTADFLIHPDVGDIQVTSFSRVEECIRRGEEEARAQIDKLKEQIHCWQGEKALNESMD</sequence>
<protein>
    <submittedName>
        <fullName evidence="6">Patatin-like phospholipase family protein</fullName>
    </submittedName>
</protein>
<evidence type="ECO:0000256" key="4">
    <source>
        <dbReference type="PROSITE-ProRule" id="PRU01161"/>
    </source>
</evidence>
<keyword evidence="1 4" id="KW-0378">Hydrolase</keyword>
<dbReference type="Pfam" id="PF01734">
    <property type="entry name" value="Patatin"/>
    <property type="match status" value="1"/>
</dbReference>
<keyword evidence="7" id="KW-1185">Reference proteome</keyword>
<keyword evidence="3 4" id="KW-0443">Lipid metabolism</keyword>
<dbReference type="GO" id="GO:0016787">
    <property type="term" value="F:hydrolase activity"/>
    <property type="evidence" value="ECO:0007669"/>
    <property type="project" value="UniProtKB-UniRule"/>
</dbReference>
<comment type="caution">
    <text evidence="6">The sequence shown here is derived from an EMBL/GenBank/DDBJ whole genome shotgun (WGS) entry which is preliminary data.</text>
</comment>
<evidence type="ECO:0000313" key="7">
    <source>
        <dbReference type="Proteomes" id="UP000633619"/>
    </source>
</evidence>
<dbReference type="EMBL" id="JAECVW010000001">
    <property type="protein sequence ID" value="MBH8594283.1"/>
    <property type="molecule type" value="Genomic_DNA"/>
</dbReference>
<dbReference type="GO" id="GO:0016042">
    <property type="term" value="P:lipid catabolic process"/>
    <property type="evidence" value="ECO:0007669"/>
    <property type="project" value="UniProtKB-UniRule"/>
</dbReference>
<evidence type="ECO:0000256" key="2">
    <source>
        <dbReference type="ARBA" id="ARBA00022963"/>
    </source>
</evidence>
<evidence type="ECO:0000313" key="6">
    <source>
        <dbReference type="EMBL" id="MBH8594283.1"/>
    </source>
</evidence>
<dbReference type="SUPFAM" id="SSF52151">
    <property type="entry name" value="FabD/lysophospholipase-like"/>
    <property type="match status" value="1"/>
</dbReference>
<evidence type="ECO:0000256" key="1">
    <source>
        <dbReference type="ARBA" id="ARBA00022801"/>
    </source>
</evidence>
<dbReference type="RefSeq" id="WP_181730771.1">
    <property type="nucleotide sequence ID" value="NZ_JACEIR010000001.1"/>
</dbReference>
<dbReference type="Gene3D" id="3.40.1090.10">
    <property type="entry name" value="Cytosolic phospholipase A2 catalytic domain"/>
    <property type="match status" value="1"/>
</dbReference>
<proteinExistence type="predicted"/>
<feature type="active site" description="Proton acceptor" evidence="4">
    <location>
        <position position="153"/>
    </location>
</feature>
<feature type="short sequence motif" description="DGA/G" evidence="4">
    <location>
        <begin position="153"/>
        <end position="155"/>
    </location>
</feature>
<feature type="domain" description="PNPLA" evidence="5">
    <location>
        <begin position="8"/>
        <end position="166"/>
    </location>
</feature>
<accession>A0A8I1DBE4</accession>
<organism evidence="6 7">
    <name type="scientific">Thermoactinomyces intermedius</name>
    <dbReference type="NCBI Taxonomy" id="2024"/>
    <lineage>
        <taxon>Bacteria</taxon>
        <taxon>Bacillati</taxon>
        <taxon>Bacillota</taxon>
        <taxon>Bacilli</taxon>
        <taxon>Bacillales</taxon>
        <taxon>Thermoactinomycetaceae</taxon>
        <taxon>Thermoactinomyces</taxon>
    </lineage>
</organism>
<name>A0A8I1DBE4_THEIN</name>
<keyword evidence="2 4" id="KW-0442">Lipid degradation</keyword>
<dbReference type="PANTHER" id="PTHR14226">
    <property type="entry name" value="NEUROPATHY TARGET ESTERASE/SWISS CHEESE D.MELANOGASTER"/>
    <property type="match status" value="1"/>
</dbReference>
<evidence type="ECO:0000256" key="3">
    <source>
        <dbReference type="ARBA" id="ARBA00023098"/>
    </source>
</evidence>